<dbReference type="eggNOG" id="ENOG5033W87">
    <property type="taxonomic scope" value="Bacteria"/>
</dbReference>
<name>H8KN30_SOLCM</name>
<accession>H8KN30</accession>
<dbReference type="STRING" id="929556.Solca_4119"/>
<organism evidence="1 2">
    <name type="scientific">Solitalea canadensis (strain ATCC 29591 / DSM 3403 / JCM 21819 / LMG 8368 / NBRC 15130 / NCIMB 12057 / USAM 9D)</name>
    <name type="common">Flexibacter canadensis</name>
    <dbReference type="NCBI Taxonomy" id="929556"/>
    <lineage>
        <taxon>Bacteria</taxon>
        <taxon>Pseudomonadati</taxon>
        <taxon>Bacteroidota</taxon>
        <taxon>Sphingobacteriia</taxon>
        <taxon>Sphingobacteriales</taxon>
        <taxon>Sphingobacteriaceae</taxon>
        <taxon>Solitalea</taxon>
    </lineage>
</organism>
<keyword evidence="2" id="KW-1185">Reference proteome</keyword>
<dbReference type="EMBL" id="CP003349">
    <property type="protein sequence ID" value="AFD09109.1"/>
    <property type="molecule type" value="Genomic_DNA"/>
</dbReference>
<dbReference type="OrthoDB" id="980503at2"/>
<evidence type="ECO:0000313" key="1">
    <source>
        <dbReference type="EMBL" id="AFD09109.1"/>
    </source>
</evidence>
<dbReference type="SUPFAM" id="SSF56784">
    <property type="entry name" value="HAD-like"/>
    <property type="match status" value="1"/>
</dbReference>
<evidence type="ECO:0000313" key="2">
    <source>
        <dbReference type="Proteomes" id="UP000007590"/>
    </source>
</evidence>
<dbReference type="KEGG" id="scn:Solca_4119"/>
<dbReference type="Proteomes" id="UP000007590">
    <property type="component" value="Chromosome"/>
</dbReference>
<sequence length="153" mass="18263">MITKAIQNAFNTAQRKNWDHTYWAFDIHGTIVYPNYSATKIPTTFYPYAKECLQLISGRKDVVMILYTCSYPHEIEQYLKFFKEQGIHFRFVNQNPEVVNEAYGFYEQKFYFNVLFEDKSGFDPEQDWEKIYTMLKNNKTEACILPEMPAFIN</sequence>
<reference evidence="1" key="1">
    <citation type="submission" date="2012-02" db="EMBL/GenBank/DDBJ databases">
        <title>The complete genome of Solitalea canadensis DSM 3403.</title>
        <authorList>
            <consortium name="US DOE Joint Genome Institute (JGI-PGF)"/>
            <person name="Lucas S."/>
            <person name="Copeland A."/>
            <person name="Lapidus A."/>
            <person name="Glavina del Rio T."/>
            <person name="Dalin E."/>
            <person name="Tice H."/>
            <person name="Bruce D."/>
            <person name="Goodwin L."/>
            <person name="Pitluck S."/>
            <person name="Peters L."/>
            <person name="Ovchinnikova G."/>
            <person name="Lu M."/>
            <person name="Kyrpides N."/>
            <person name="Mavromatis K."/>
            <person name="Ivanova N."/>
            <person name="Brettin T."/>
            <person name="Detter J.C."/>
            <person name="Han C."/>
            <person name="Larimer F."/>
            <person name="Land M."/>
            <person name="Hauser L."/>
            <person name="Markowitz V."/>
            <person name="Cheng J.-F."/>
            <person name="Hugenholtz P."/>
            <person name="Woyke T."/>
            <person name="Wu D."/>
            <person name="Spring S."/>
            <person name="Schroeder M."/>
            <person name="Kopitz M."/>
            <person name="Brambilla E."/>
            <person name="Klenk H.-P."/>
            <person name="Eisen J.A."/>
        </authorList>
    </citation>
    <scope>NUCLEOTIDE SEQUENCE</scope>
    <source>
        <strain evidence="1">DSM 3403</strain>
    </source>
</reference>
<protein>
    <submittedName>
        <fullName evidence="1">Uncharacterized protein</fullName>
    </submittedName>
</protein>
<dbReference type="InterPro" id="IPR023214">
    <property type="entry name" value="HAD_sf"/>
</dbReference>
<dbReference type="AlphaFoldDB" id="H8KN30"/>
<gene>
    <name evidence="1" type="ordered locus">Solca_4119</name>
</gene>
<dbReference type="Gene3D" id="3.40.50.1000">
    <property type="entry name" value="HAD superfamily/HAD-like"/>
    <property type="match status" value="1"/>
</dbReference>
<dbReference type="RefSeq" id="WP_014682331.1">
    <property type="nucleotide sequence ID" value="NC_017770.1"/>
</dbReference>
<dbReference type="InterPro" id="IPR036412">
    <property type="entry name" value="HAD-like_sf"/>
</dbReference>
<proteinExistence type="predicted"/>
<dbReference type="HOGENOM" id="CLU_1794211_0_0_10"/>